<dbReference type="AlphaFoldDB" id="A0A1I7H4X1"/>
<dbReference type="RefSeq" id="WP_074927935.1">
    <property type="nucleotide sequence ID" value="NZ_FPBL01000004.1"/>
</dbReference>
<evidence type="ECO:0000313" key="3">
    <source>
        <dbReference type="EMBL" id="SFU55755.1"/>
    </source>
</evidence>
<dbReference type="CDD" id="cd00118">
    <property type="entry name" value="LysM"/>
    <property type="match status" value="1"/>
</dbReference>
<proteinExistence type="predicted"/>
<dbReference type="OrthoDB" id="9765158at2"/>
<dbReference type="PROSITE" id="PS51782">
    <property type="entry name" value="LYSM"/>
    <property type="match status" value="1"/>
</dbReference>
<dbReference type="PANTHER" id="PTHR34700:SF4">
    <property type="entry name" value="PHAGE-LIKE ELEMENT PBSX PROTEIN XKDP"/>
    <property type="match status" value="1"/>
</dbReference>
<sequence>MRTLTIISAILFISLFSGLSSAAGETRLRENAPERYQVVPGDTLWGIASRFLREPWRWPEIWQMNREQIRNPHRIYPGDVIIVENTLYGRRLRMAGEKGTVRLFPGIRIEESSMRAIPSIPAEKIEPFLSQPLVIEKGRLDGAPVILGASDDRVILSTGDKIYIRDLPVDQGVIWQVFRDGKALTDPDRDNRILGYEAVYLGTVEITDFAAISTARISRSVQEILKGDRLLPLSSAKIDNYLPHAPDFSVAGRIISVYGGVNEIGENMIVTLNLGGNSGIEPGHVLAVYHENNIRSHEGKQINLPDERVGLALVFRVFDTVSYALIMQSTRSIKVADVVKTP</sequence>
<dbReference type="Proteomes" id="UP000183926">
    <property type="component" value="Unassembled WGS sequence"/>
</dbReference>
<dbReference type="InterPro" id="IPR036779">
    <property type="entry name" value="LysM_dom_sf"/>
</dbReference>
<dbReference type="PANTHER" id="PTHR34700">
    <property type="entry name" value="POTASSIUM BINDING PROTEIN KBP"/>
    <property type="match status" value="1"/>
</dbReference>
<accession>A0A1I7H4X1</accession>
<keyword evidence="1" id="KW-0732">Signal</keyword>
<organism evidence="3 4">
    <name type="scientific">Nitrosomonas eutropha</name>
    <dbReference type="NCBI Taxonomy" id="916"/>
    <lineage>
        <taxon>Bacteria</taxon>
        <taxon>Pseudomonadati</taxon>
        <taxon>Pseudomonadota</taxon>
        <taxon>Betaproteobacteria</taxon>
        <taxon>Nitrosomonadales</taxon>
        <taxon>Nitrosomonadaceae</taxon>
        <taxon>Nitrosomonas</taxon>
    </lineage>
</organism>
<feature type="signal peptide" evidence="1">
    <location>
        <begin position="1"/>
        <end position="22"/>
    </location>
</feature>
<reference evidence="3 4" key="1">
    <citation type="submission" date="2016-10" db="EMBL/GenBank/DDBJ databases">
        <authorList>
            <person name="de Groot N.N."/>
        </authorList>
    </citation>
    <scope>NUCLEOTIDE SEQUENCE [LARGE SCALE GENOMIC DNA]</scope>
    <source>
        <strain evidence="3 4">Nm24</strain>
    </source>
</reference>
<feature type="chain" id="PRO_5010213438" evidence="1">
    <location>
        <begin position="23"/>
        <end position="342"/>
    </location>
</feature>
<feature type="domain" description="LysM" evidence="2">
    <location>
        <begin position="34"/>
        <end position="83"/>
    </location>
</feature>
<dbReference type="EMBL" id="FPBL01000004">
    <property type="protein sequence ID" value="SFU55755.1"/>
    <property type="molecule type" value="Genomic_DNA"/>
</dbReference>
<evidence type="ECO:0000256" key="1">
    <source>
        <dbReference type="SAM" id="SignalP"/>
    </source>
</evidence>
<dbReference type="Pfam" id="PF01476">
    <property type="entry name" value="LysM"/>
    <property type="match status" value="1"/>
</dbReference>
<dbReference type="SUPFAM" id="SSF54106">
    <property type="entry name" value="LysM domain"/>
    <property type="match status" value="1"/>
</dbReference>
<dbReference type="InterPro" id="IPR052196">
    <property type="entry name" value="Bact_Kbp"/>
</dbReference>
<gene>
    <name evidence="3" type="ORF">SAMN05216339_10463</name>
</gene>
<dbReference type="InterPro" id="IPR018392">
    <property type="entry name" value="LysM"/>
</dbReference>
<evidence type="ECO:0000259" key="2">
    <source>
        <dbReference type="PROSITE" id="PS51782"/>
    </source>
</evidence>
<dbReference type="SMART" id="SM00257">
    <property type="entry name" value="LysM"/>
    <property type="match status" value="1"/>
</dbReference>
<dbReference type="Gene3D" id="3.10.350.10">
    <property type="entry name" value="LysM domain"/>
    <property type="match status" value="1"/>
</dbReference>
<evidence type="ECO:0000313" key="4">
    <source>
        <dbReference type="Proteomes" id="UP000183926"/>
    </source>
</evidence>
<name>A0A1I7H4X1_9PROT</name>
<protein>
    <submittedName>
        <fullName evidence="3">LysM domain-containing protein</fullName>
    </submittedName>
</protein>